<dbReference type="FunFam" id="3.30.160.60:FF:000032">
    <property type="entry name" value="Krueppel-like factor 4"/>
    <property type="match status" value="1"/>
</dbReference>
<evidence type="ECO:0000256" key="12">
    <source>
        <dbReference type="SAM" id="MobiDB-lite"/>
    </source>
</evidence>
<feature type="domain" description="C2H2-type" evidence="13">
    <location>
        <begin position="242"/>
        <end position="275"/>
    </location>
</feature>
<dbReference type="GO" id="GO:0000978">
    <property type="term" value="F:RNA polymerase II cis-regulatory region sequence-specific DNA binding"/>
    <property type="evidence" value="ECO:0007669"/>
    <property type="project" value="TreeGrafter"/>
</dbReference>
<evidence type="ECO:0000256" key="1">
    <source>
        <dbReference type="ARBA" id="ARBA00004123"/>
    </source>
</evidence>
<evidence type="ECO:0000256" key="5">
    <source>
        <dbReference type="ARBA" id="ARBA00022771"/>
    </source>
</evidence>
<gene>
    <name evidence="14" type="ORF">FA13DRAFT_1661954</name>
</gene>
<evidence type="ECO:0000256" key="2">
    <source>
        <dbReference type="ARBA" id="ARBA00006991"/>
    </source>
</evidence>
<dbReference type="InterPro" id="IPR013087">
    <property type="entry name" value="Znf_C2H2_type"/>
</dbReference>
<feature type="domain" description="C2H2-type" evidence="13">
    <location>
        <begin position="365"/>
        <end position="394"/>
    </location>
</feature>
<keyword evidence="8" id="KW-0238">DNA-binding</keyword>
<name>A0A4Y7TGB1_COPMI</name>
<dbReference type="SUPFAM" id="SSF57667">
    <property type="entry name" value="beta-beta-alpha zinc fingers"/>
    <property type="match status" value="5"/>
</dbReference>
<feature type="compositionally biased region" description="Polar residues" evidence="12">
    <location>
        <begin position="165"/>
        <end position="176"/>
    </location>
</feature>
<dbReference type="Pfam" id="PF13894">
    <property type="entry name" value="zf-C2H2_4"/>
    <property type="match status" value="1"/>
</dbReference>
<feature type="domain" description="C2H2-type" evidence="13">
    <location>
        <begin position="334"/>
        <end position="364"/>
    </location>
</feature>
<dbReference type="GO" id="GO:0000981">
    <property type="term" value="F:DNA-binding transcription factor activity, RNA polymerase II-specific"/>
    <property type="evidence" value="ECO:0007669"/>
    <property type="project" value="UniProtKB-ARBA"/>
</dbReference>
<feature type="compositionally biased region" description="Low complexity" evidence="12">
    <location>
        <begin position="177"/>
        <end position="201"/>
    </location>
</feature>
<keyword evidence="15" id="KW-1185">Reference proteome</keyword>
<dbReference type="SMART" id="SM00355">
    <property type="entry name" value="ZnF_C2H2"/>
    <property type="match status" value="7"/>
</dbReference>
<evidence type="ECO:0000256" key="10">
    <source>
        <dbReference type="ARBA" id="ARBA00023242"/>
    </source>
</evidence>
<keyword evidence="6" id="KW-0862">Zinc</keyword>
<dbReference type="PANTHER" id="PTHR14003:SF19">
    <property type="entry name" value="YY2 TRANSCRIPTION FACTOR"/>
    <property type="match status" value="1"/>
</dbReference>
<evidence type="ECO:0000256" key="6">
    <source>
        <dbReference type="ARBA" id="ARBA00022833"/>
    </source>
</evidence>
<dbReference type="AlphaFoldDB" id="A0A4Y7TGB1"/>
<comment type="subcellular location">
    <subcellularLocation>
        <location evidence="1">Nucleus</location>
    </subcellularLocation>
</comment>
<evidence type="ECO:0000313" key="15">
    <source>
        <dbReference type="Proteomes" id="UP000298030"/>
    </source>
</evidence>
<feature type="domain" description="C2H2-type" evidence="13">
    <location>
        <begin position="276"/>
        <end position="303"/>
    </location>
</feature>
<keyword evidence="4" id="KW-0677">Repeat</keyword>
<comment type="similarity">
    <text evidence="2">Belongs to the krueppel C2H2-type zinc-finger protein family.</text>
</comment>
<dbReference type="GO" id="GO:0005667">
    <property type="term" value="C:transcription regulator complex"/>
    <property type="evidence" value="ECO:0007669"/>
    <property type="project" value="TreeGrafter"/>
</dbReference>
<protein>
    <recommendedName>
        <fullName evidence="13">C2H2-type domain-containing protein</fullName>
    </recommendedName>
</protein>
<dbReference type="PROSITE" id="PS50157">
    <property type="entry name" value="ZINC_FINGER_C2H2_2"/>
    <property type="match status" value="6"/>
</dbReference>
<dbReference type="OrthoDB" id="3437960at2759"/>
<dbReference type="GO" id="GO:0008270">
    <property type="term" value="F:zinc ion binding"/>
    <property type="evidence" value="ECO:0007669"/>
    <property type="project" value="UniProtKB-KW"/>
</dbReference>
<dbReference type="EMBL" id="QPFP01000013">
    <property type="protein sequence ID" value="TEB33004.1"/>
    <property type="molecule type" value="Genomic_DNA"/>
</dbReference>
<sequence>MSSQPLHDSFDLPHKCRWDGCRQSYASLSELIGHVNLSHLAGTNGIPQHPQEPRQPIQAQPEAFAGKPELHDTTKAPVSCLWDDCSLFLSPENIAGPSTSSELSNMIAALECHLLQDHLGLQTHCHPHPHPHPHAAPPAHQALGSSSLSNALCYPCHDNIGLLTGSSDPSPSPHLQATTLASPATSASSLLPLTPTSSPPSEIRQDLAHQCKWQSCAMAFGSSEDLTTHLTAAHVGGGKAHYECFWDGCDRHGDRGFSSKQKVCRHLQSHTGYRPFQCTLCLQNFSEAATLQQHMRRHTQEKPYACDFPGCGKSFAIMGALTIHKRIHNGLKPFKCPHCDRRVPAFTESSNLSKHLRTHTGARPYSCAEPGCGKSFARPDQLTRHQAVHRNKALPAPVADQE</sequence>
<reference evidence="14 15" key="1">
    <citation type="journal article" date="2019" name="Nat. Ecol. Evol.">
        <title>Megaphylogeny resolves global patterns of mushroom evolution.</title>
        <authorList>
            <person name="Varga T."/>
            <person name="Krizsan K."/>
            <person name="Foldi C."/>
            <person name="Dima B."/>
            <person name="Sanchez-Garcia M."/>
            <person name="Sanchez-Ramirez S."/>
            <person name="Szollosi G.J."/>
            <person name="Szarkandi J.G."/>
            <person name="Papp V."/>
            <person name="Albert L."/>
            <person name="Andreopoulos W."/>
            <person name="Angelini C."/>
            <person name="Antonin V."/>
            <person name="Barry K.W."/>
            <person name="Bougher N.L."/>
            <person name="Buchanan P."/>
            <person name="Buyck B."/>
            <person name="Bense V."/>
            <person name="Catcheside P."/>
            <person name="Chovatia M."/>
            <person name="Cooper J."/>
            <person name="Damon W."/>
            <person name="Desjardin D."/>
            <person name="Finy P."/>
            <person name="Geml J."/>
            <person name="Haridas S."/>
            <person name="Hughes K."/>
            <person name="Justo A."/>
            <person name="Karasinski D."/>
            <person name="Kautmanova I."/>
            <person name="Kiss B."/>
            <person name="Kocsube S."/>
            <person name="Kotiranta H."/>
            <person name="LaButti K.M."/>
            <person name="Lechner B.E."/>
            <person name="Liimatainen K."/>
            <person name="Lipzen A."/>
            <person name="Lukacs Z."/>
            <person name="Mihaltcheva S."/>
            <person name="Morgado L.N."/>
            <person name="Niskanen T."/>
            <person name="Noordeloos M.E."/>
            <person name="Ohm R.A."/>
            <person name="Ortiz-Santana B."/>
            <person name="Ovrebo C."/>
            <person name="Racz N."/>
            <person name="Riley R."/>
            <person name="Savchenko A."/>
            <person name="Shiryaev A."/>
            <person name="Soop K."/>
            <person name="Spirin V."/>
            <person name="Szebenyi C."/>
            <person name="Tomsovsky M."/>
            <person name="Tulloss R.E."/>
            <person name="Uehling J."/>
            <person name="Grigoriev I.V."/>
            <person name="Vagvolgyi C."/>
            <person name="Papp T."/>
            <person name="Martin F.M."/>
            <person name="Miettinen O."/>
            <person name="Hibbett D.S."/>
            <person name="Nagy L.G."/>
        </authorList>
    </citation>
    <scope>NUCLEOTIDE SEQUENCE [LARGE SCALE GENOMIC DNA]</scope>
    <source>
        <strain evidence="14 15">FP101781</strain>
    </source>
</reference>
<dbReference type="FunFam" id="3.30.160.60:FF:000125">
    <property type="entry name" value="Putative zinc finger protein 143"/>
    <property type="match status" value="2"/>
</dbReference>
<dbReference type="InterPro" id="IPR036236">
    <property type="entry name" value="Znf_C2H2_sf"/>
</dbReference>
<feature type="region of interest" description="Disordered" evidence="12">
    <location>
        <begin position="165"/>
        <end position="204"/>
    </location>
</feature>
<evidence type="ECO:0000313" key="14">
    <source>
        <dbReference type="EMBL" id="TEB33004.1"/>
    </source>
</evidence>
<dbReference type="PANTHER" id="PTHR14003">
    <property type="entry name" value="TRANSCRIPTIONAL REPRESSOR PROTEIN YY"/>
    <property type="match status" value="1"/>
</dbReference>
<evidence type="ECO:0000259" key="13">
    <source>
        <dbReference type="PROSITE" id="PS50157"/>
    </source>
</evidence>
<keyword evidence="7" id="KW-0805">Transcription regulation</keyword>
<evidence type="ECO:0000256" key="3">
    <source>
        <dbReference type="ARBA" id="ARBA00022723"/>
    </source>
</evidence>
<keyword evidence="10" id="KW-0539">Nucleus</keyword>
<dbReference type="STRING" id="71717.A0A4Y7TGB1"/>
<feature type="region of interest" description="Disordered" evidence="12">
    <location>
        <begin position="123"/>
        <end position="143"/>
    </location>
</feature>
<keyword evidence="9" id="KW-0804">Transcription</keyword>
<evidence type="ECO:0000256" key="8">
    <source>
        <dbReference type="ARBA" id="ARBA00023125"/>
    </source>
</evidence>
<accession>A0A4Y7TGB1</accession>
<evidence type="ECO:0000256" key="9">
    <source>
        <dbReference type="ARBA" id="ARBA00023163"/>
    </source>
</evidence>
<dbReference type="FunFam" id="3.30.160.60:FF:000075">
    <property type="entry name" value="Putative zinc finger protein 536"/>
    <property type="match status" value="1"/>
</dbReference>
<organism evidence="14 15">
    <name type="scientific">Coprinellus micaceus</name>
    <name type="common">Glistening ink-cap mushroom</name>
    <name type="synonym">Coprinus micaceus</name>
    <dbReference type="NCBI Taxonomy" id="71717"/>
    <lineage>
        <taxon>Eukaryota</taxon>
        <taxon>Fungi</taxon>
        <taxon>Dikarya</taxon>
        <taxon>Basidiomycota</taxon>
        <taxon>Agaricomycotina</taxon>
        <taxon>Agaricomycetes</taxon>
        <taxon>Agaricomycetidae</taxon>
        <taxon>Agaricales</taxon>
        <taxon>Agaricineae</taxon>
        <taxon>Psathyrellaceae</taxon>
        <taxon>Coprinellus</taxon>
    </lineage>
</organism>
<dbReference type="Proteomes" id="UP000298030">
    <property type="component" value="Unassembled WGS sequence"/>
</dbReference>
<proteinExistence type="inferred from homology"/>
<evidence type="ECO:0000256" key="7">
    <source>
        <dbReference type="ARBA" id="ARBA00023015"/>
    </source>
</evidence>
<dbReference type="PROSITE" id="PS00028">
    <property type="entry name" value="ZINC_FINGER_C2H2_1"/>
    <property type="match status" value="5"/>
</dbReference>
<feature type="domain" description="C2H2-type" evidence="13">
    <location>
        <begin position="304"/>
        <end position="333"/>
    </location>
</feature>
<keyword evidence="3" id="KW-0479">Metal-binding</keyword>
<keyword evidence="5 11" id="KW-0863">Zinc-finger</keyword>
<dbReference type="GO" id="GO:0000785">
    <property type="term" value="C:chromatin"/>
    <property type="evidence" value="ECO:0007669"/>
    <property type="project" value="TreeGrafter"/>
</dbReference>
<feature type="domain" description="C2H2-type" evidence="13">
    <location>
        <begin position="209"/>
        <end position="239"/>
    </location>
</feature>
<evidence type="ECO:0000256" key="11">
    <source>
        <dbReference type="PROSITE-ProRule" id="PRU00042"/>
    </source>
</evidence>
<comment type="caution">
    <text evidence="14">The sequence shown here is derived from an EMBL/GenBank/DDBJ whole genome shotgun (WGS) entry which is preliminary data.</text>
</comment>
<dbReference type="GO" id="GO:0031519">
    <property type="term" value="C:PcG protein complex"/>
    <property type="evidence" value="ECO:0007669"/>
    <property type="project" value="TreeGrafter"/>
</dbReference>
<evidence type="ECO:0000256" key="4">
    <source>
        <dbReference type="ARBA" id="ARBA00022737"/>
    </source>
</evidence>
<dbReference type="Gene3D" id="3.30.160.60">
    <property type="entry name" value="Classic Zinc Finger"/>
    <property type="match status" value="7"/>
</dbReference>
<dbReference type="Pfam" id="PF00096">
    <property type="entry name" value="zf-C2H2"/>
    <property type="match status" value="1"/>
</dbReference>